<reference evidence="1" key="2">
    <citation type="journal article" date="2023" name="IMA Fungus">
        <title>Comparative genomic study of the Penicillium genus elucidates a diverse pangenome and 15 lateral gene transfer events.</title>
        <authorList>
            <person name="Petersen C."/>
            <person name="Sorensen T."/>
            <person name="Nielsen M.R."/>
            <person name="Sondergaard T.E."/>
            <person name="Sorensen J.L."/>
            <person name="Fitzpatrick D.A."/>
            <person name="Frisvad J.C."/>
            <person name="Nielsen K.L."/>
        </authorList>
    </citation>
    <scope>NUCLEOTIDE SEQUENCE</scope>
    <source>
        <strain evidence="1">IBT 21472</strain>
    </source>
</reference>
<proteinExistence type="predicted"/>
<dbReference type="AlphaFoldDB" id="A0A9W9PV57"/>
<organism evidence="1 2">
    <name type="scientific">Penicillium atrosanguineum</name>
    <dbReference type="NCBI Taxonomy" id="1132637"/>
    <lineage>
        <taxon>Eukaryota</taxon>
        <taxon>Fungi</taxon>
        <taxon>Dikarya</taxon>
        <taxon>Ascomycota</taxon>
        <taxon>Pezizomycotina</taxon>
        <taxon>Eurotiomycetes</taxon>
        <taxon>Eurotiomycetidae</taxon>
        <taxon>Eurotiales</taxon>
        <taxon>Aspergillaceae</taxon>
        <taxon>Penicillium</taxon>
    </lineage>
</organism>
<dbReference type="Proteomes" id="UP001147746">
    <property type="component" value="Unassembled WGS sequence"/>
</dbReference>
<gene>
    <name evidence="1" type="ORF">N7476_005182</name>
</gene>
<accession>A0A9W9PV57</accession>
<protein>
    <submittedName>
        <fullName evidence="1">Uncharacterized protein</fullName>
    </submittedName>
</protein>
<dbReference type="EMBL" id="JAPZBO010000005">
    <property type="protein sequence ID" value="KAJ5314875.1"/>
    <property type="molecule type" value="Genomic_DNA"/>
</dbReference>
<reference evidence="1" key="1">
    <citation type="submission" date="2022-12" db="EMBL/GenBank/DDBJ databases">
        <authorList>
            <person name="Petersen C."/>
        </authorList>
    </citation>
    <scope>NUCLEOTIDE SEQUENCE</scope>
    <source>
        <strain evidence="1">IBT 21472</strain>
    </source>
</reference>
<keyword evidence="2" id="KW-1185">Reference proteome</keyword>
<evidence type="ECO:0000313" key="2">
    <source>
        <dbReference type="Proteomes" id="UP001147746"/>
    </source>
</evidence>
<name>A0A9W9PV57_9EURO</name>
<evidence type="ECO:0000313" key="1">
    <source>
        <dbReference type="EMBL" id="KAJ5314875.1"/>
    </source>
</evidence>
<sequence>MIERPKDRGRLPLKAKSTYLYTWRPRNDLIQREASYNAYSTYSTYDLCLSHSYVYRHAYGSKKQRASYRSLGYDKSLRIYMSSSGRYTTTITHPDATKAIAKLAQFLTNPSPQYHYTTDRALSYLYTTRYLAIEYC</sequence>
<comment type="caution">
    <text evidence="1">The sequence shown here is derived from an EMBL/GenBank/DDBJ whole genome shotgun (WGS) entry which is preliminary data.</text>
</comment>